<name>A0ABR5HDZ9_9HYPH</name>
<dbReference type="EMBL" id="JTHG01000077">
    <property type="protein sequence ID" value="KMO24696.1"/>
    <property type="molecule type" value="Genomic_DNA"/>
</dbReference>
<gene>
    <name evidence="1" type="ORF">QR79_11080</name>
</gene>
<keyword evidence="2" id="KW-1185">Reference proteome</keyword>
<evidence type="ECO:0000313" key="1">
    <source>
        <dbReference type="EMBL" id="KMO24696.1"/>
    </source>
</evidence>
<evidence type="ECO:0000313" key="2">
    <source>
        <dbReference type="Proteomes" id="UP000036471"/>
    </source>
</evidence>
<reference evidence="1 2" key="1">
    <citation type="submission" date="2014-11" db="EMBL/GenBank/DDBJ databases">
        <title>Comparative genomics of Methylobacterium species.</title>
        <authorList>
            <person name="Chaudhry V."/>
            <person name="Patil P.B."/>
        </authorList>
    </citation>
    <scope>NUCLEOTIDE SEQUENCE [LARGE SCALE GENOMIC DNA]</scope>
    <source>
        <strain evidence="1 2">SE3.6</strain>
    </source>
</reference>
<proteinExistence type="predicted"/>
<protein>
    <submittedName>
        <fullName evidence="1">Uncharacterized protein</fullName>
    </submittedName>
</protein>
<dbReference type="RefSeq" id="WP_048461115.1">
    <property type="nucleotide sequence ID" value="NZ_JTHG01000077.1"/>
</dbReference>
<comment type="caution">
    <text evidence="1">The sequence shown here is derived from an EMBL/GenBank/DDBJ whole genome shotgun (WGS) entry which is preliminary data.</text>
</comment>
<organism evidence="1 2">
    <name type="scientific">Methylobacterium indicum</name>
    <dbReference type="NCBI Taxonomy" id="1775910"/>
    <lineage>
        <taxon>Bacteria</taxon>
        <taxon>Pseudomonadati</taxon>
        <taxon>Pseudomonadota</taxon>
        <taxon>Alphaproteobacteria</taxon>
        <taxon>Hyphomicrobiales</taxon>
        <taxon>Methylobacteriaceae</taxon>
        <taxon>Methylobacterium</taxon>
    </lineage>
</organism>
<accession>A0ABR5HDZ9</accession>
<dbReference type="Proteomes" id="UP000036471">
    <property type="component" value="Unassembled WGS sequence"/>
</dbReference>
<feature type="non-terminal residue" evidence="1">
    <location>
        <position position="119"/>
    </location>
</feature>
<sequence>MTTIPDTVLSWSRGLASLSPGVVPCRGLRPDEWRETHQRCGEFVERWGMQAHATGWDTLRLFGVSPTLGAIRSDYCGVLIPALADAHEATAEWVSIGLRTCYRHELVKVPVTIPIWEFK</sequence>